<dbReference type="InterPro" id="IPR012337">
    <property type="entry name" value="RNaseH-like_sf"/>
</dbReference>
<proteinExistence type="inferred from homology"/>
<dbReference type="InterPro" id="IPR032472">
    <property type="entry name" value="ArgoL2"/>
</dbReference>
<dbReference type="PROSITE" id="PS50822">
    <property type="entry name" value="PIWI"/>
    <property type="match status" value="1"/>
</dbReference>
<gene>
    <name evidence="5" type="ORF">V5O48_004151</name>
</gene>
<dbReference type="CDD" id="cd02846">
    <property type="entry name" value="PAZ_argonaute_like"/>
    <property type="match status" value="1"/>
</dbReference>
<feature type="compositionally biased region" description="Low complexity" evidence="2">
    <location>
        <begin position="1"/>
        <end position="10"/>
    </location>
</feature>
<evidence type="ECO:0000259" key="4">
    <source>
        <dbReference type="PROSITE" id="PS50822"/>
    </source>
</evidence>
<feature type="compositionally biased region" description="Gly residues" evidence="2">
    <location>
        <begin position="30"/>
        <end position="39"/>
    </location>
</feature>
<evidence type="ECO:0000313" key="5">
    <source>
        <dbReference type="EMBL" id="KAL0577823.1"/>
    </source>
</evidence>
<feature type="domain" description="PAZ" evidence="3">
    <location>
        <begin position="341"/>
        <end position="449"/>
    </location>
</feature>
<comment type="similarity">
    <text evidence="1">Belongs to the argonaute family.</text>
</comment>
<dbReference type="SMART" id="SM01163">
    <property type="entry name" value="DUF1785"/>
    <property type="match status" value="1"/>
</dbReference>
<protein>
    <recommendedName>
        <fullName evidence="7">Argonaute-like protein</fullName>
    </recommendedName>
</protein>
<feature type="region of interest" description="Disordered" evidence="2">
    <location>
        <begin position="1"/>
        <end position="75"/>
    </location>
</feature>
<dbReference type="Pfam" id="PF16488">
    <property type="entry name" value="ArgoL2"/>
    <property type="match status" value="1"/>
</dbReference>
<dbReference type="Gene3D" id="3.30.420.10">
    <property type="entry name" value="Ribonuclease H-like superfamily/Ribonuclease H"/>
    <property type="match status" value="1"/>
</dbReference>
<evidence type="ECO:0000256" key="2">
    <source>
        <dbReference type="SAM" id="MobiDB-lite"/>
    </source>
</evidence>
<dbReference type="PROSITE" id="PS50821">
    <property type="entry name" value="PAZ"/>
    <property type="match status" value="1"/>
</dbReference>
<dbReference type="InterPro" id="IPR003100">
    <property type="entry name" value="PAZ_dom"/>
</dbReference>
<dbReference type="InterPro" id="IPR036397">
    <property type="entry name" value="RNaseH_sf"/>
</dbReference>
<dbReference type="Pfam" id="PF08699">
    <property type="entry name" value="ArgoL1"/>
    <property type="match status" value="1"/>
</dbReference>
<feature type="domain" description="Piwi" evidence="4">
    <location>
        <begin position="632"/>
        <end position="948"/>
    </location>
</feature>
<reference evidence="5 6" key="1">
    <citation type="submission" date="2024-02" db="EMBL/GenBank/DDBJ databases">
        <title>A draft genome for the cacao thread blight pathogen Marasmius crinis-equi.</title>
        <authorList>
            <person name="Cohen S.P."/>
            <person name="Baruah I.K."/>
            <person name="Amoako-Attah I."/>
            <person name="Bukari Y."/>
            <person name="Meinhardt L.W."/>
            <person name="Bailey B.A."/>
        </authorList>
    </citation>
    <scope>NUCLEOTIDE SEQUENCE [LARGE SCALE GENOMIC DNA]</scope>
    <source>
        <strain evidence="5 6">GH-76</strain>
    </source>
</reference>
<dbReference type="SMART" id="SM00949">
    <property type="entry name" value="PAZ"/>
    <property type="match status" value="1"/>
</dbReference>
<evidence type="ECO:0008006" key="7">
    <source>
        <dbReference type="Google" id="ProtNLM"/>
    </source>
</evidence>
<dbReference type="Pfam" id="PF16486">
    <property type="entry name" value="ArgoN"/>
    <property type="match status" value="1"/>
</dbReference>
<keyword evidence="6" id="KW-1185">Reference proteome</keyword>
<dbReference type="Gene3D" id="3.40.50.2300">
    <property type="match status" value="1"/>
</dbReference>
<feature type="compositionally biased region" description="Basic and acidic residues" evidence="2">
    <location>
        <begin position="11"/>
        <end position="28"/>
    </location>
</feature>
<dbReference type="EMBL" id="JBAHYK010000135">
    <property type="protein sequence ID" value="KAL0577823.1"/>
    <property type="molecule type" value="Genomic_DNA"/>
</dbReference>
<dbReference type="CDD" id="cd04657">
    <property type="entry name" value="Piwi_ago-like"/>
    <property type="match status" value="1"/>
</dbReference>
<dbReference type="PANTHER" id="PTHR22891">
    <property type="entry name" value="EUKARYOTIC TRANSLATION INITIATION FACTOR 2C"/>
    <property type="match status" value="1"/>
</dbReference>
<dbReference type="Pfam" id="PF02171">
    <property type="entry name" value="Piwi"/>
    <property type="match status" value="1"/>
</dbReference>
<dbReference type="InterPro" id="IPR045246">
    <property type="entry name" value="Piwi_ago-like"/>
</dbReference>
<accession>A0ABR3FQU4</accession>
<dbReference type="Gene3D" id="2.170.260.10">
    <property type="entry name" value="paz domain"/>
    <property type="match status" value="1"/>
</dbReference>
<dbReference type="Pfam" id="PF02170">
    <property type="entry name" value="PAZ"/>
    <property type="match status" value="1"/>
</dbReference>
<evidence type="ECO:0000256" key="1">
    <source>
        <dbReference type="RuleBase" id="RU361178"/>
    </source>
</evidence>
<feature type="compositionally biased region" description="Gly residues" evidence="2">
    <location>
        <begin position="47"/>
        <end position="64"/>
    </location>
</feature>
<dbReference type="InterPro" id="IPR014811">
    <property type="entry name" value="ArgoL1"/>
</dbReference>
<dbReference type="SMART" id="SM00950">
    <property type="entry name" value="Piwi"/>
    <property type="match status" value="1"/>
</dbReference>
<dbReference type="InterPro" id="IPR036085">
    <property type="entry name" value="PAZ_dom_sf"/>
</dbReference>
<dbReference type="Proteomes" id="UP001465976">
    <property type="component" value="Unassembled WGS sequence"/>
</dbReference>
<dbReference type="InterPro" id="IPR032474">
    <property type="entry name" value="Argonaute_N"/>
</dbReference>
<evidence type="ECO:0000259" key="3">
    <source>
        <dbReference type="PROSITE" id="PS50821"/>
    </source>
</evidence>
<organism evidence="5 6">
    <name type="scientific">Marasmius crinis-equi</name>
    <dbReference type="NCBI Taxonomy" id="585013"/>
    <lineage>
        <taxon>Eukaryota</taxon>
        <taxon>Fungi</taxon>
        <taxon>Dikarya</taxon>
        <taxon>Basidiomycota</taxon>
        <taxon>Agaricomycotina</taxon>
        <taxon>Agaricomycetes</taxon>
        <taxon>Agaricomycetidae</taxon>
        <taxon>Agaricales</taxon>
        <taxon>Marasmiineae</taxon>
        <taxon>Marasmiaceae</taxon>
        <taxon>Marasmius</taxon>
    </lineage>
</organism>
<dbReference type="SUPFAM" id="SSF101690">
    <property type="entry name" value="PAZ domain"/>
    <property type="match status" value="1"/>
</dbReference>
<evidence type="ECO:0000313" key="6">
    <source>
        <dbReference type="Proteomes" id="UP001465976"/>
    </source>
</evidence>
<name>A0ABR3FQU4_9AGAR</name>
<dbReference type="SUPFAM" id="SSF53098">
    <property type="entry name" value="Ribonuclease H-like"/>
    <property type="match status" value="1"/>
</dbReference>
<comment type="caution">
    <text evidence="5">The sequence shown here is derived from an EMBL/GenBank/DDBJ whole genome shotgun (WGS) entry which is preliminary data.</text>
</comment>
<sequence length="1005" mass="111636">MSNRGTQTRGLGDRGGGRGGRGRGDRGRGRGGALGSGDGGRGRGRGDFGGPQGQRGGRGRGGGPTPIFREGTRPQVDQRLKAEDLNSLITSFRSLKVDPSRPLRPGYGTMGREITVRANFFPVRVPKNLLVYDYRVDITPKLEKREDRARMFTLLEESDKGRSLKQHVAHDKSSRLVSSKKLPNPLEVQLKMVREGESAPSPNAKSYTISFHLERTIIPTTLPSEPLFPSRLRLASNQALFHRYMTGQPQYRDRDPAPLISALNLVLQDHASRYGVRIGRQDDGNYGSGKYFFPFQAQRPAVLGPGVIAVQGYFASVRPLYKELMVNVNACVAPFLSLPGTLSDALRQFGTRSKGAIPTLPDHIKNTLKVTTTHLGYKRRYKVYDIVARSAKDVTFPHDKYGKISVEKYYLKEYKIRLEHAHDLPVVDVRANRGKPGSYLPAELCTIEPGQPFRGGLTPSMTKEMIRVACRNPKDNAESIVGDGFQRLGLSPPQNTFGITVSNEMAVIPARELPPPKVVYAGNQTLNANDGKWNIVNSKFHRAMNINQWCIMVVRDGQMGDFVSGPNDLNQLGEEFRRKLVACGMSVNSKPAIFPTEPLPDEKSDPKRRRGLEIIRRQMKDIVTKARAKVDFILVLLAHWDSYVYPGIKTIGDSELGVNTVCVQVSKAMKLKDNGHLDDQYLSNVALKVNTKLGGVNHQLDKAAMAWLLKKSTMLVGIDVTHRGPGSKPGVPSIAAVVASVDNEFVQYPASLRIQPTHDIKEMVSELEDMMIERLLAYKAKNNTLPERIFVFRDGVSEGQYQTVIKEERLAILKAFERIETAARKAPYRPILSIIICGKRHHARMYATDPQNAAQRTGNTRPGTVVDKGITGLFDFDFYLQAHAGIQGTVKSTHYVVIYDETHFTADEIQQGTNTASYLYARATRAVSLMPPAYYADLACERGRCYLNEFLVGNEAKSESGSVASVGNATRKSDKEAEQKKVFEDAKRAWGHGVHPNMKDIMFYI</sequence>
<dbReference type="InterPro" id="IPR003165">
    <property type="entry name" value="Piwi"/>
</dbReference>